<dbReference type="EMBL" id="QWDC01000001">
    <property type="protein sequence ID" value="RFZ95026.1"/>
    <property type="molecule type" value="Genomic_DNA"/>
</dbReference>
<proteinExistence type="predicted"/>
<accession>A0A372NY39</accession>
<keyword evidence="2" id="KW-1185">Reference proteome</keyword>
<evidence type="ECO:0000313" key="1">
    <source>
        <dbReference type="EMBL" id="RFZ95026.1"/>
    </source>
</evidence>
<name>A0A372NY39_9SPHI</name>
<comment type="caution">
    <text evidence="1">The sequence shown here is derived from an EMBL/GenBank/DDBJ whole genome shotgun (WGS) entry which is preliminary data.</text>
</comment>
<organism evidence="1 2">
    <name type="scientific">Mucilaginibacter conchicola</name>
    <dbReference type="NCBI Taxonomy" id="2303333"/>
    <lineage>
        <taxon>Bacteria</taxon>
        <taxon>Pseudomonadati</taxon>
        <taxon>Bacteroidota</taxon>
        <taxon>Sphingobacteriia</taxon>
        <taxon>Sphingobacteriales</taxon>
        <taxon>Sphingobacteriaceae</taxon>
        <taxon>Mucilaginibacter</taxon>
    </lineage>
</organism>
<dbReference type="Proteomes" id="UP000264217">
    <property type="component" value="Unassembled WGS sequence"/>
</dbReference>
<sequence>MLNIDRRIFAENLLLTQIYCEEQLKNKNTDKSDAEILRSINPIRDGEKVFSFKRGVFSFINWTADPFEFEIYEDLFEEQMQIKRSLVIQDRKVFEGKILVAEIDNNFMDGASEIYTKGFIDGNDCPPIDTWFYLIDTKPSRILYAWIPQDFVSIVQDGIDVNATEPFKWLLE</sequence>
<gene>
    <name evidence="1" type="ORF">D0C36_05730</name>
</gene>
<dbReference type="AlphaFoldDB" id="A0A372NY39"/>
<evidence type="ECO:0000313" key="2">
    <source>
        <dbReference type="Proteomes" id="UP000264217"/>
    </source>
</evidence>
<dbReference type="RefSeq" id="WP_117390583.1">
    <property type="nucleotide sequence ID" value="NZ_QWDC01000001.1"/>
</dbReference>
<reference evidence="1 2" key="1">
    <citation type="submission" date="2018-08" db="EMBL/GenBank/DDBJ databases">
        <title>Mucilaginibacter sp. MYSH2.</title>
        <authorList>
            <person name="Seo T."/>
        </authorList>
    </citation>
    <scope>NUCLEOTIDE SEQUENCE [LARGE SCALE GENOMIC DNA]</scope>
    <source>
        <strain evidence="1 2">MYSH2</strain>
    </source>
</reference>
<dbReference type="OrthoDB" id="790936at2"/>
<protein>
    <submittedName>
        <fullName evidence="1">Uncharacterized protein</fullName>
    </submittedName>
</protein>